<dbReference type="PANTHER" id="PTHR23513">
    <property type="entry name" value="INTEGRAL MEMBRANE EFFLUX PROTEIN-RELATED"/>
    <property type="match status" value="1"/>
</dbReference>
<accession>A0A2W2CV14</accession>
<feature type="transmembrane region" description="Helical" evidence="7">
    <location>
        <begin position="391"/>
        <end position="409"/>
    </location>
</feature>
<feature type="transmembrane region" description="Helical" evidence="7">
    <location>
        <begin position="20"/>
        <end position="43"/>
    </location>
</feature>
<gene>
    <name evidence="8" type="ORF">C1I92_10375</name>
</gene>
<feature type="transmembrane region" description="Helical" evidence="7">
    <location>
        <begin position="163"/>
        <end position="188"/>
    </location>
</feature>
<evidence type="ECO:0000313" key="9">
    <source>
        <dbReference type="Proteomes" id="UP000248764"/>
    </source>
</evidence>
<dbReference type="EMBL" id="POTW01000019">
    <property type="protein sequence ID" value="PZF84043.1"/>
    <property type="molecule type" value="Genomic_DNA"/>
</dbReference>
<keyword evidence="5 7" id="KW-0472">Membrane</keyword>
<feature type="transmembrane region" description="Helical" evidence="7">
    <location>
        <begin position="303"/>
        <end position="324"/>
    </location>
</feature>
<feature type="transmembrane region" description="Helical" evidence="7">
    <location>
        <begin position="138"/>
        <end position="157"/>
    </location>
</feature>
<evidence type="ECO:0000256" key="6">
    <source>
        <dbReference type="SAM" id="MobiDB-lite"/>
    </source>
</evidence>
<feature type="transmembrane region" description="Helical" evidence="7">
    <location>
        <begin position="275"/>
        <end position="294"/>
    </location>
</feature>
<feature type="transmembrane region" description="Helical" evidence="7">
    <location>
        <begin position="50"/>
        <end position="73"/>
    </location>
</feature>
<proteinExistence type="predicted"/>
<dbReference type="GO" id="GO:0022857">
    <property type="term" value="F:transmembrane transporter activity"/>
    <property type="evidence" value="ECO:0007669"/>
    <property type="project" value="InterPro"/>
</dbReference>
<evidence type="ECO:0000256" key="2">
    <source>
        <dbReference type="ARBA" id="ARBA00022475"/>
    </source>
</evidence>
<evidence type="ECO:0000256" key="5">
    <source>
        <dbReference type="ARBA" id="ARBA00023136"/>
    </source>
</evidence>
<evidence type="ECO:0000256" key="4">
    <source>
        <dbReference type="ARBA" id="ARBA00022989"/>
    </source>
</evidence>
<keyword evidence="2" id="KW-1003">Cell membrane</keyword>
<dbReference type="RefSeq" id="WP_111254587.1">
    <property type="nucleotide sequence ID" value="NZ_POTW01000019.1"/>
</dbReference>
<protein>
    <submittedName>
        <fullName evidence="8">MFS transporter</fullName>
    </submittedName>
</protein>
<dbReference type="PANTHER" id="PTHR23513:SF11">
    <property type="entry name" value="STAPHYLOFERRIN A TRANSPORTER"/>
    <property type="match status" value="1"/>
</dbReference>
<evidence type="ECO:0000256" key="3">
    <source>
        <dbReference type="ARBA" id="ARBA00022692"/>
    </source>
</evidence>
<keyword evidence="4 7" id="KW-1133">Transmembrane helix</keyword>
<evidence type="ECO:0000313" key="8">
    <source>
        <dbReference type="EMBL" id="PZF84043.1"/>
    </source>
</evidence>
<dbReference type="InterPro" id="IPR036259">
    <property type="entry name" value="MFS_trans_sf"/>
</dbReference>
<dbReference type="Proteomes" id="UP000248764">
    <property type="component" value="Unassembled WGS sequence"/>
</dbReference>
<reference evidence="8 9" key="1">
    <citation type="submission" date="2018-01" db="EMBL/GenBank/DDBJ databases">
        <title>Draft genome sequence of Jiangella sp. GTF31.</title>
        <authorList>
            <person name="Sahin N."/>
            <person name="Ay H."/>
            <person name="Saygin H."/>
        </authorList>
    </citation>
    <scope>NUCLEOTIDE SEQUENCE [LARGE SCALE GENOMIC DNA]</scope>
    <source>
        <strain evidence="8 9">GTF31</strain>
    </source>
</reference>
<dbReference type="InterPro" id="IPR011701">
    <property type="entry name" value="MFS"/>
</dbReference>
<dbReference type="Gene3D" id="1.20.1250.20">
    <property type="entry name" value="MFS general substrate transporter like domains"/>
    <property type="match status" value="1"/>
</dbReference>
<name>A0A2W2CV14_9ACTN</name>
<dbReference type="Pfam" id="PF07690">
    <property type="entry name" value="MFS_1"/>
    <property type="match status" value="2"/>
</dbReference>
<dbReference type="AlphaFoldDB" id="A0A2W2CV14"/>
<dbReference type="CDD" id="cd06173">
    <property type="entry name" value="MFS_MefA_like"/>
    <property type="match status" value="1"/>
</dbReference>
<evidence type="ECO:0000256" key="7">
    <source>
        <dbReference type="SAM" id="Phobius"/>
    </source>
</evidence>
<evidence type="ECO:0000256" key="1">
    <source>
        <dbReference type="ARBA" id="ARBA00004651"/>
    </source>
</evidence>
<feature type="region of interest" description="Disordered" evidence="6">
    <location>
        <begin position="416"/>
        <end position="435"/>
    </location>
</feature>
<feature type="transmembrane region" description="Helical" evidence="7">
    <location>
        <begin position="93"/>
        <end position="117"/>
    </location>
</feature>
<keyword evidence="9" id="KW-1185">Reference proteome</keyword>
<organism evidence="8 9">
    <name type="scientific">Jiangella anatolica</name>
    <dbReference type="NCBI Taxonomy" id="2670374"/>
    <lineage>
        <taxon>Bacteria</taxon>
        <taxon>Bacillati</taxon>
        <taxon>Actinomycetota</taxon>
        <taxon>Actinomycetes</taxon>
        <taxon>Jiangellales</taxon>
        <taxon>Jiangellaceae</taxon>
        <taxon>Jiangella</taxon>
    </lineage>
</organism>
<dbReference type="SUPFAM" id="SSF103473">
    <property type="entry name" value="MFS general substrate transporter"/>
    <property type="match status" value="1"/>
</dbReference>
<feature type="transmembrane region" description="Helical" evidence="7">
    <location>
        <begin position="242"/>
        <end position="263"/>
    </location>
</feature>
<dbReference type="GO" id="GO:0005886">
    <property type="term" value="C:plasma membrane"/>
    <property type="evidence" value="ECO:0007669"/>
    <property type="project" value="UniProtKB-SubCell"/>
</dbReference>
<comment type="subcellular location">
    <subcellularLocation>
        <location evidence="1">Cell membrane</location>
        <topology evidence="1">Multi-pass membrane protein</topology>
    </subcellularLocation>
</comment>
<comment type="caution">
    <text evidence="8">The sequence shown here is derived from an EMBL/GenBank/DDBJ whole genome shotgun (WGS) entry which is preliminary data.</text>
</comment>
<keyword evidence="3 7" id="KW-0812">Transmembrane</keyword>
<sequence length="435" mass="44366">MSRSPASYRDVFTAAEFRWLWLAHLLSVIGDQLARIALTLLVFDRTESAGLAALTYALTYLPDLVGGAALAGIADRFPRRDVMVVTDLARAGLVAVMAIPGVPLAGQVFLLVLVQLLTAPFSAARQAALPDILRGDRLALGLGVFSMTYQAALVVGFGGAAALVAWLGAPAALLINAATFALSALLIARGMGPHPPAAPPPLAAAVATQAGPATGPATGAARAGQWATVRAGWRVVAGDPRLLTLLAIACCSGFYVVPEGLAVPYAAELGTGPAALGWLLVANPAGTVIGMLVLGRLRPERRLALMGPLAVASSLVLIPTGWLPGLAVSVLLWTVSGACSAHDMVVQATYIESVPAHRRGQAVGLAIAALRAAQGLAIVAAGVLAQVFSPSTIILVAAVLGVLAAGAAWHRWSRLAPPRAHPPPQGEASDLPAEA</sequence>